<keyword evidence="2" id="KW-1185">Reference proteome</keyword>
<comment type="caution">
    <text evidence="1">The sequence shown here is derived from an EMBL/GenBank/DDBJ whole genome shotgun (WGS) entry which is preliminary data.</text>
</comment>
<protein>
    <recommendedName>
        <fullName evidence="3">DDE family transposase</fullName>
    </recommendedName>
</protein>
<organism evidence="1 2">
    <name type="scientific">Actinorugispora endophytica</name>
    <dbReference type="NCBI Taxonomy" id="1605990"/>
    <lineage>
        <taxon>Bacteria</taxon>
        <taxon>Bacillati</taxon>
        <taxon>Actinomycetota</taxon>
        <taxon>Actinomycetes</taxon>
        <taxon>Streptosporangiales</taxon>
        <taxon>Nocardiopsidaceae</taxon>
        <taxon>Actinorugispora</taxon>
    </lineage>
</organism>
<gene>
    <name evidence="1" type="ORF">EV190_10758</name>
</gene>
<name>A0A4V3D8M2_9ACTN</name>
<reference evidence="1 2" key="1">
    <citation type="submission" date="2019-03" db="EMBL/GenBank/DDBJ databases">
        <title>Genomic Encyclopedia of Type Strains, Phase IV (KMG-IV): sequencing the most valuable type-strain genomes for metagenomic binning, comparative biology and taxonomic classification.</title>
        <authorList>
            <person name="Goeker M."/>
        </authorList>
    </citation>
    <scope>NUCLEOTIDE SEQUENCE [LARGE SCALE GENOMIC DNA]</scope>
    <source>
        <strain evidence="1 2">DSM 46770</strain>
    </source>
</reference>
<evidence type="ECO:0000313" key="2">
    <source>
        <dbReference type="Proteomes" id="UP000295281"/>
    </source>
</evidence>
<dbReference type="Proteomes" id="UP000295281">
    <property type="component" value="Unassembled WGS sequence"/>
</dbReference>
<accession>A0A4V3D8M2</accession>
<evidence type="ECO:0008006" key="3">
    <source>
        <dbReference type="Google" id="ProtNLM"/>
    </source>
</evidence>
<evidence type="ECO:0000313" key="1">
    <source>
        <dbReference type="EMBL" id="TDQ52226.1"/>
    </source>
</evidence>
<dbReference type="EMBL" id="SNYN01000007">
    <property type="protein sequence ID" value="TDQ52226.1"/>
    <property type="molecule type" value="Genomic_DNA"/>
</dbReference>
<proteinExistence type="predicted"/>
<dbReference type="AlphaFoldDB" id="A0A4V3D8M2"/>
<sequence>MIPLNNVAFPHARQVLQIVRKRRTRHQPRYRSETVYALTVLQAHQAGGADLARYIREHWSVENKSHHVHDTTFTEDACRVRVGSAPQVPARLRNLLIGVFRHYGYANIAYAHREHTNPNTALTLLFRPKPQTRT</sequence>